<evidence type="ECO:0000256" key="2">
    <source>
        <dbReference type="ARBA" id="ARBA00022679"/>
    </source>
</evidence>
<dbReference type="GO" id="GO:0016020">
    <property type="term" value="C:membrane"/>
    <property type="evidence" value="ECO:0007669"/>
    <property type="project" value="UniProtKB-SubCell"/>
</dbReference>
<keyword evidence="3 7" id="KW-0812">Transmembrane</keyword>
<comment type="similarity">
    <text evidence="7">Belongs to the DHHC palmitoyltransferase family.</text>
</comment>
<organism evidence="9 10">
    <name type="scientific">Euroglyphus maynei</name>
    <name type="common">Mayne's house dust mite</name>
    <dbReference type="NCBI Taxonomy" id="6958"/>
    <lineage>
        <taxon>Eukaryota</taxon>
        <taxon>Metazoa</taxon>
        <taxon>Ecdysozoa</taxon>
        <taxon>Arthropoda</taxon>
        <taxon>Chelicerata</taxon>
        <taxon>Arachnida</taxon>
        <taxon>Acari</taxon>
        <taxon>Acariformes</taxon>
        <taxon>Sarcoptiformes</taxon>
        <taxon>Astigmata</taxon>
        <taxon>Psoroptidia</taxon>
        <taxon>Analgoidea</taxon>
        <taxon>Pyroglyphidae</taxon>
        <taxon>Pyroglyphinae</taxon>
        <taxon>Euroglyphus</taxon>
    </lineage>
</organism>
<comment type="domain">
    <text evidence="7">The DHHC domain is required for palmitoyltransferase activity.</text>
</comment>
<keyword evidence="2 7" id="KW-0808">Transferase</keyword>
<dbReference type="GO" id="GO:0005783">
    <property type="term" value="C:endoplasmic reticulum"/>
    <property type="evidence" value="ECO:0007669"/>
    <property type="project" value="TreeGrafter"/>
</dbReference>
<dbReference type="EMBL" id="MUJZ01010137">
    <property type="protein sequence ID" value="OTF82119.1"/>
    <property type="molecule type" value="Genomic_DNA"/>
</dbReference>
<dbReference type="PANTHER" id="PTHR22883">
    <property type="entry name" value="ZINC FINGER DHHC DOMAIN CONTAINING PROTEIN"/>
    <property type="match status" value="1"/>
</dbReference>
<dbReference type="PROSITE" id="PS50216">
    <property type="entry name" value="DHHC"/>
    <property type="match status" value="1"/>
</dbReference>
<dbReference type="GO" id="GO:0005794">
    <property type="term" value="C:Golgi apparatus"/>
    <property type="evidence" value="ECO:0007669"/>
    <property type="project" value="TreeGrafter"/>
</dbReference>
<keyword evidence="5 7" id="KW-0472">Membrane</keyword>
<comment type="subcellular location">
    <subcellularLocation>
        <location evidence="1">Membrane</location>
        <topology evidence="1">Multi-pass membrane protein</topology>
    </subcellularLocation>
</comment>
<dbReference type="InterPro" id="IPR001594">
    <property type="entry name" value="Palmitoyltrfase_DHHC"/>
</dbReference>
<dbReference type="AlphaFoldDB" id="A0A1Y3BMB7"/>
<feature type="transmembrane region" description="Helical" evidence="7">
    <location>
        <begin position="195"/>
        <end position="215"/>
    </location>
</feature>
<evidence type="ECO:0000256" key="5">
    <source>
        <dbReference type="ARBA" id="ARBA00023136"/>
    </source>
</evidence>
<name>A0A1Y3BMB7_EURMA</name>
<dbReference type="Pfam" id="PF01529">
    <property type="entry name" value="DHHC"/>
    <property type="match status" value="1"/>
</dbReference>
<feature type="transmembrane region" description="Helical" evidence="7">
    <location>
        <begin position="166"/>
        <end position="183"/>
    </location>
</feature>
<dbReference type="OrthoDB" id="302728at2759"/>
<dbReference type="PANTHER" id="PTHR22883:SF414">
    <property type="entry name" value="PALMITOYLTRANSFERASE ZDHHC24-RELATED"/>
    <property type="match status" value="1"/>
</dbReference>
<dbReference type="InterPro" id="IPR039859">
    <property type="entry name" value="PFA4/ZDH16/20/ERF2-like"/>
</dbReference>
<keyword evidence="6 7" id="KW-0012">Acyltransferase</keyword>
<gene>
    <name evidence="9" type="ORF">BLA29_004750</name>
</gene>
<protein>
    <recommendedName>
        <fullName evidence="7">Palmitoyltransferase</fullName>
        <ecNumber evidence="7">2.3.1.225</ecNumber>
    </recommendedName>
</protein>
<evidence type="ECO:0000256" key="3">
    <source>
        <dbReference type="ARBA" id="ARBA00022692"/>
    </source>
</evidence>
<evidence type="ECO:0000256" key="7">
    <source>
        <dbReference type="RuleBase" id="RU079119"/>
    </source>
</evidence>
<keyword evidence="4 7" id="KW-1133">Transmembrane helix</keyword>
<proteinExistence type="inferred from homology"/>
<dbReference type="EC" id="2.3.1.225" evidence="7"/>
<evidence type="ECO:0000259" key="8">
    <source>
        <dbReference type="Pfam" id="PF01529"/>
    </source>
</evidence>
<comment type="caution">
    <text evidence="9">The sequence shown here is derived from an EMBL/GenBank/DDBJ whole genome shotgun (WGS) entry which is preliminary data.</text>
</comment>
<dbReference type="Proteomes" id="UP000194236">
    <property type="component" value="Unassembled WGS sequence"/>
</dbReference>
<dbReference type="GO" id="GO:0019706">
    <property type="term" value="F:protein-cysteine S-palmitoyltransferase activity"/>
    <property type="evidence" value="ECO:0007669"/>
    <property type="project" value="UniProtKB-EC"/>
</dbReference>
<feature type="domain" description="Palmitoyltransferase DHHC" evidence="8">
    <location>
        <begin position="90"/>
        <end position="230"/>
    </location>
</feature>
<evidence type="ECO:0000256" key="4">
    <source>
        <dbReference type="ARBA" id="ARBA00022989"/>
    </source>
</evidence>
<keyword evidence="10" id="KW-1185">Reference proteome</keyword>
<comment type="catalytic activity">
    <reaction evidence="7">
        <text>L-cysteinyl-[protein] + hexadecanoyl-CoA = S-hexadecanoyl-L-cysteinyl-[protein] + CoA</text>
        <dbReference type="Rhea" id="RHEA:36683"/>
        <dbReference type="Rhea" id="RHEA-COMP:10131"/>
        <dbReference type="Rhea" id="RHEA-COMP:11032"/>
        <dbReference type="ChEBI" id="CHEBI:29950"/>
        <dbReference type="ChEBI" id="CHEBI:57287"/>
        <dbReference type="ChEBI" id="CHEBI:57379"/>
        <dbReference type="ChEBI" id="CHEBI:74151"/>
        <dbReference type="EC" id="2.3.1.225"/>
    </reaction>
</comment>
<evidence type="ECO:0000313" key="9">
    <source>
        <dbReference type="EMBL" id="OTF82119.1"/>
    </source>
</evidence>
<dbReference type="GO" id="GO:0006612">
    <property type="term" value="P:protein targeting to membrane"/>
    <property type="evidence" value="ECO:0007669"/>
    <property type="project" value="TreeGrafter"/>
</dbReference>
<evidence type="ECO:0000313" key="10">
    <source>
        <dbReference type="Proteomes" id="UP000194236"/>
    </source>
</evidence>
<evidence type="ECO:0000256" key="1">
    <source>
        <dbReference type="ARBA" id="ARBA00004141"/>
    </source>
</evidence>
<evidence type="ECO:0000256" key="6">
    <source>
        <dbReference type="ARBA" id="ARBA00023315"/>
    </source>
</evidence>
<feature type="transmembrane region" description="Helical" evidence="7">
    <location>
        <begin position="47"/>
        <end position="67"/>
    </location>
</feature>
<sequence length="285" mass="33357">MFWKKQYSELLSSIFFLSMIFIVFIFEIFVIRPYLLANDDGSNLVPIHVFIAIILFINTCLNLYLVVNTDTSILGMVIPTTTTATQLSPQWHYCCICESNVPPRSFHCKICNRCILRRDHHCVFTSCCIGYKNYKYFMGLLFNVGFACIYATIIHWHYIWMNINHLGWWAIGVHSVPLGFYLLGWIDLWTTCCNIISMLCIVGALFASGLFIYHFNLLRINRTTYEQAKSITDYDLNEWRRNLFETLGHRWPLTIFLCPLIQSNLPGDGIHFPTKKEKYLQNKQI</sequence>
<feature type="transmembrane region" description="Helical" evidence="7">
    <location>
        <begin position="140"/>
        <end position="160"/>
    </location>
</feature>
<accession>A0A1Y3BMB7</accession>
<feature type="transmembrane region" description="Helical" evidence="7">
    <location>
        <begin position="12"/>
        <end position="35"/>
    </location>
</feature>
<reference evidence="9 10" key="1">
    <citation type="submission" date="2017-03" db="EMBL/GenBank/DDBJ databases">
        <title>Genome Survey of Euroglyphus maynei.</title>
        <authorList>
            <person name="Arlian L.G."/>
            <person name="Morgan M.S."/>
            <person name="Rider S.D."/>
        </authorList>
    </citation>
    <scope>NUCLEOTIDE SEQUENCE [LARGE SCALE GENOMIC DNA]</scope>
    <source>
        <strain evidence="9">Arlian Lab</strain>
        <tissue evidence="9">Whole body</tissue>
    </source>
</reference>